<reference evidence="5" key="1">
    <citation type="journal article" date="2023" name="Mol. Biol. Evol.">
        <title>Third-Generation Sequencing Reveals the Adaptive Role of the Epigenome in Three Deep-Sea Polychaetes.</title>
        <authorList>
            <person name="Perez M."/>
            <person name="Aroh O."/>
            <person name="Sun Y."/>
            <person name="Lan Y."/>
            <person name="Juniper S.K."/>
            <person name="Young C.R."/>
            <person name="Angers B."/>
            <person name="Qian P.Y."/>
        </authorList>
    </citation>
    <scope>NUCLEOTIDE SEQUENCE</scope>
    <source>
        <strain evidence="5">P08H-3</strain>
    </source>
</reference>
<evidence type="ECO:0000256" key="3">
    <source>
        <dbReference type="SAM" id="MobiDB-lite"/>
    </source>
</evidence>
<evidence type="ECO:0000313" key="5">
    <source>
        <dbReference type="EMBL" id="KAK2162169.1"/>
    </source>
</evidence>
<evidence type="ECO:0000256" key="1">
    <source>
        <dbReference type="ARBA" id="ARBA00019033"/>
    </source>
</evidence>
<proteinExistence type="predicted"/>
<feature type="compositionally biased region" description="Basic and acidic residues" evidence="3">
    <location>
        <begin position="90"/>
        <end position="107"/>
    </location>
</feature>
<dbReference type="InterPro" id="IPR011421">
    <property type="entry name" value="BCNT-C"/>
</dbReference>
<evidence type="ECO:0000259" key="4">
    <source>
        <dbReference type="PROSITE" id="PS51279"/>
    </source>
</evidence>
<feature type="region of interest" description="Disordered" evidence="3">
    <location>
        <begin position="1"/>
        <end position="107"/>
    </location>
</feature>
<dbReference type="GO" id="GO:0000812">
    <property type="term" value="C:Swr1 complex"/>
    <property type="evidence" value="ECO:0007669"/>
    <property type="project" value="TreeGrafter"/>
</dbReference>
<feature type="compositionally biased region" description="Acidic residues" evidence="3">
    <location>
        <begin position="24"/>
        <end position="42"/>
    </location>
</feature>
<accession>A0AAD9JZL0</accession>
<dbReference type="Pfam" id="PF07572">
    <property type="entry name" value="BCNT"/>
    <property type="match status" value="1"/>
</dbReference>
<dbReference type="AlphaFoldDB" id="A0AAD9JZL0"/>
<dbReference type="InterPro" id="IPR027124">
    <property type="entry name" value="Swc5/CFDP1/2"/>
</dbReference>
<feature type="compositionally biased region" description="Acidic residues" evidence="3">
    <location>
        <begin position="1"/>
        <end position="16"/>
    </location>
</feature>
<evidence type="ECO:0000256" key="2">
    <source>
        <dbReference type="ARBA" id="ARBA00030244"/>
    </source>
</evidence>
<dbReference type="PANTHER" id="PTHR48407">
    <property type="entry name" value="CRANIOFACIAL DEVELOPMENT PROTEIN 1"/>
    <property type="match status" value="1"/>
</dbReference>
<keyword evidence="6" id="KW-1185">Reference proteome</keyword>
<organism evidence="5 6">
    <name type="scientific">Paralvinella palmiformis</name>
    <dbReference type="NCBI Taxonomy" id="53620"/>
    <lineage>
        <taxon>Eukaryota</taxon>
        <taxon>Metazoa</taxon>
        <taxon>Spiralia</taxon>
        <taxon>Lophotrochozoa</taxon>
        <taxon>Annelida</taxon>
        <taxon>Polychaeta</taxon>
        <taxon>Sedentaria</taxon>
        <taxon>Canalipalpata</taxon>
        <taxon>Terebellida</taxon>
        <taxon>Terebelliformia</taxon>
        <taxon>Alvinellidae</taxon>
        <taxon>Paralvinella</taxon>
    </lineage>
</organism>
<evidence type="ECO:0000313" key="6">
    <source>
        <dbReference type="Proteomes" id="UP001208570"/>
    </source>
</evidence>
<protein>
    <recommendedName>
        <fullName evidence="1">Craniofacial development protein 1</fullName>
    </recommendedName>
    <alternativeName>
        <fullName evidence="2">Bucentaur</fullName>
    </alternativeName>
</protein>
<dbReference type="EMBL" id="JAODUP010000102">
    <property type="protein sequence ID" value="KAK2162169.1"/>
    <property type="molecule type" value="Genomic_DNA"/>
</dbReference>
<sequence>MNADEEFSSDTSDDDYVPIAGEAVSEEDGSGDNEEVLGGEQEDTNKSATSLQPKGKRKRMRTKSDFNSRKRKVWLKADEDSDKVDNIPAFEEKEEVKEDPKEKKKADDLWADFMKDVGQSKPKPVPSSGVGALSSLAKVQSVAAAKMATSITSPKSCQQSSDKKPEKVTITKEYDFAGEVVKITKEVDADCKEAKEAIEKQDCPEESKSLAGPSVPVLKKSGGGLGNVLGKIGKKLKISTLEKSKLDWNNFKKKEGISDELQIHNRGKDGYIERMSFLERTDHRQFEIERSLRMSSGKR</sequence>
<dbReference type="Proteomes" id="UP001208570">
    <property type="component" value="Unassembled WGS sequence"/>
</dbReference>
<dbReference type="PANTHER" id="PTHR48407:SF1">
    <property type="entry name" value="CRANIOFACIAL DEVELOPMENT PROTEIN 1"/>
    <property type="match status" value="1"/>
</dbReference>
<name>A0AAD9JZL0_9ANNE</name>
<dbReference type="PROSITE" id="PS51279">
    <property type="entry name" value="BCNT_C"/>
    <property type="match status" value="1"/>
</dbReference>
<comment type="caution">
    <text evidence="5">The sequence shown here is derived from an EMBL/GenBank/DDBJ whole genome shotgun (WGS) entry which is preliminary data.</text>
</comment>
<gene>
    <name evidence="5" type="ORF">LSH36_102g02063</name>
</gene>
<feature type="domain" description="BCNT-C" evidence="4">
    <location>
        <begin position="219"/>
        <end position="299"/>
    </location>
</feature>